<comment type="caution">
    <text evidence="2">The sequence shown here is derived from an EMBL/GenBank/DDBJ whole genome shotgun (WGS) entry which is preliminary data.</text>
</comment>
<evidence type="ECO:0000256" key="1">
    <source>
        <dbReference type="SAM" id="MobiDB-lite"/>
    </source>
</evidence>
<sequence>MGNPEGVSILEAGRNEIIVSFKDRGRGIQILKNSSWWVKGCLLNLQQWSQHEALSEVDLDQMEFWVQMHGVPLEMMNSYTARKIGNEIGVVTDWEDLVKGHDCYCLTCGIIGHNRKECNKRMAMSVIDPKKPRYGPGLGVNQARSLSSLYGRKGRRQDHTTAEEGEQEAREDQGSFEGVGTSREV</sequence>
<evidence type="ECO:0000313" key="3">
    <source>
        <dbReference type="Proteomes" id="UP001341840"/>
    </source>
</evidence>
<keyword evidence="3" id="KW-1185">Reference proteome</keyword>
<reference evidence="2 3" key="1">
    <citation type="journal article" date="2023" name="Plants (Basel)">
        <title>Bridging the Gap: Combining Genomics and Transcriptomics Approaches to Understand Stylosanthes scabra, an Orphan Legume from the Brazilian Caatinga.</title>
        <authorList>
            <person name="Ferreira-Neto J.R.C."/>
            <person name="da Silva M.D."/>
            <person name="Binneck E."/>
            <person name="de Melo N.F."/>
            <person name="da Silva R.H."/>
            <person name="de Melo A.L.T.M."/>
            <person name="Pandolfi V."/>
            <person name="Bustamante F.O."/>
            <person name="Brasileiro-Vidal A.C."/>
            <person name="Benko-Iseppon A.M."/>
        </authorList>
    </citation>
    <scope>NUCLEOTIDE SEQUENCE [LARGE SCALE GENOMIC DNA]</scope>
    <source>
        <tissue evidence="2">Leaves</tissue>
    </source>
</reference>
<feature type="compositionally biased region" description="Basic and acidic residues" evidence="1">
    <location>
        <begin position="157"/>
        <end position="173"/>
    </location>
</feature>
<organism evidence="2 3">
    <name type="scientific">Stylosanthes scabra</name>
    <dbReference type="NCBI Taxonomy" id="79078"/>
    <lineage>
        <taxon>Eukaryota</taxon>
        <taxon>Viridiplantae</taxon>
        <taxon>Streptophyta</taxon>
        <taxon>Embryophyta</taxon>
        <taxon>Tracheophyta</taxon>
        <taxon>Spermatophyta</taxon>
        <taxon>Magnoliopsida</taxon>
        <taxon>eudicotyledons</taxon>
        <taxon>Gunneridae</taxon>
        <taxon>Pentapetalae</taxon>
        <taxon>rosids</taxon>
        <taxon>fabids</taxon>
        <taxon>Fabales</taxon>
        <taxon>Fabaceae</taxon>
        <taxon>Papilionoideae</taxon>
        <taxon>50 kb inversion clade</taxon>
        <taxon>dalbergioids sensu lato</taxon>
        <taxon>Dalbergieae</taxon>
        <taxon>Pterocarpus clade</taxon>
        <taxon>Stylosanthes</taxon>
    </lineage>
</organism>
<feature type="region of interest" description="Disordered" evidence="1">
    <location>
        <begin position="146"/>
        <end position="185"/>
    </location>
</feature>
<protein>
    <recommendedName>
        <fullName evidence="4">CCHC-type domain-containing protein</fullName>
    </recommendedName>
</protein>
<proteinExistence type="predicted"/>
<dbReference type="Proteomes" id="UP001341840">
    <property type="component" value="Unassembled WGS sequence"/>
</dbReference>
<evidence type="ECO:0000313" key="2">
    <source>
        <dbReference type="EMBL" id="MED6124506.1"/>
    </source>
</evidence>
<accession>A0ABU6RK86</accession>
<gene>
    <name evidence="2" type="ORF">PIB30_059484</name>
</gene>
<name>A0ABU6RK86_9FABA</name>
<dbReference type="InterPro" id="IPR040256">
    <property type="entry name" value="At4g02000-like"/>
</dbReference>
<dbReference type="PANTHER" id="PTHR31286">
    <property type="entry name" value="GLYCINE-RICH CELL WALL STRUCTURAL PROTEIN 1.8-LIKE"/>
    <property type="match status" value="1"/>
</dbReference>
<evidence type="ECO:0008006" key="4">
    <source>
        <dbReference type="Google" id="ProtNLM"/>
    </source>
</evidence>
<dbReference type="EMBL" id="JASCZI010030720">
    <property type="protein sequence ID" value="MED6124506.1"/>
    <property type="molecule type" value="Genomic_DNA"/>
</dbReference>
<dbReference type="PANTHER" id="PTHR31286:SF167">
    <property type="entry name" value="OS09G0268800 PROTEIN"/>
    <property type="match status" value="1"/>
</dbReference>